<dbReference type="InterPro" id="IPR035093">
    <property type="entry name" value="RelE/ParE_toxin_dom_sf"/>
</dbReference>
<evidence type="ECO:0008006" key="4">
    <source>
        <dbReference type="Google" id="ProtNLM"/>
    </source>
</evidence>
<reference evidence="2 3" key="1">
    <citation type="submission" date="2014-11" db="EMBL/GenBank/DDBJ databases">
        <title>Genome sequencing of Pantoea rodasii ND03.</title>
        <authorList>
            <person name="Muhamad Yunos N.Y."/>
            <person name="Chan K.-G."/>
        </authorList>
    </citation>
    <scope>NUCLEOTIDE SEQUENCE [LARGE SCALE GENOMIC DNA]</scope>
    <source>
        <strain evidence="2 3">ND03</strain>
    </source>
</reference>
<name>A0A0B1R8V8_9GAMM</name>
<dbReference type="Gene3D" id="3.30.2310.20">
    <property type="entry name" value="RelE-like"/>
    <property type="match status" value="1"/>
</dbReference>
<accession>A0A0B1R8V8</accession>
<evidence type="ECO:0000313" key="3">
    <source>
        <dbReference type="Proteomes" id="UP000030853"/>
    </source>
</evidence>
<evidence type="ECO:0000313" key="2">
    <source>
        <dbReference type="EMBL" id="KHJ69483.1"/>
    </source>
</evidence>
<dbReference type="Pfam" id="PF05016">
    <property type="entry name" value="ParE_toxin"/>
    <property type="match status" value="1"/>
</dbReference>
<evidence type="ECO:0000256" key="1">
    <source>
        <dbReference type="ARBA" id="ARBA00022649"/>
    </source>
</evidence>
<dbReference type="EMBL" id="JTJJ01000015">
    <property type="protein sequence ID" value="KHJ69483.1"/>
    <property type="molecule type" value="Genomic_DNA"/>
</dbReference>
<dbReference type="Proteomes" id="UP000030853">
    <property type="component" value="Unassembled WGS sequence"/>
</dbReference>
<proteinExistence type="predicted"/>
<keyword evidence="1" id="KW-1277">Toxin-antitoxin system</keyword>
<sequence length="102" mass="11982">MKKEIVITPSANEDLLTIWLYGCWNFGEMQADRYAMNINKLFSNLMVNNFGGRRTDYGRNFYSVIHSEHIVIYRVEPEQIIIARILHQSQDAPSHITWDTSF</sequence>
<comment type="caution">
    <text evidence="2">The sequence shown here is derived from an EMBL/GenBank/DDBJ whole genome shotgun (WGS) entry which is preliminary data.</text>
</comment>
<gene>
    <name evidence="2" type="ORF">QU24_03455</name>
</gene>
<dbReference type="AlphaFoldDB" id="A0A0B1R8V8"/>
<protein>
    <recommendedName>
        <fullName evidence="4">Toxin</fullName>
    </recommendedName>
</protein>
<organism evidence="2 3">
    <name type="scientific">Pantoea rodasii</name>
    <dbReference type="NCBI Taxonomy" id="1076549"/>
    <lineage>
        <taxon>Bacteria</taxon>
        <taxon>Pseudomonadati</taxon>
        <taxon>Pseudomonadota</taxon>
        <taxon>Gammaproteobacteria</taxon>
        <taxon>Enterobacterales</taxon>
        <taxon>Erwiniaceae</taxon>
        <taxon>Pantoea</taxon>
    </lineage>
</organism>
<dbReference type="InterPro" id="IPR007712">
    <property type="entry name" value="RelE/ParE_toxin"/>
</dbReference>
<dbReference type="RefSeq" id="WP_039328473.1">
    <property type="nucleotide sequence ID" value="NZ_JTJJ01000015.1"/>
</dbReference>